<feature type="region of interest" description="Disordered" evidence="1">
    <location>
        <begin position="100"/>
        <end position="119"/>
    </location>
</feature>
<organism evidence="3">
    <name type="scientific">Candidatus Phytoplasma solani</name>
    <dbReference type="NCBI Taxonomy" id="69896"/>
    <lineage>
        <taxon>Bacteria</taxon>
        <taxon>Bacillati</taxon>
        <taxon>Mycoplasmatota</taxon>
        <taxon>Mollicutes</taxon>
        <taxon>Acholeplasmatales</taxon>
        <taxon>Acholeplasmataceae</taxon>
        <taxon>Candidatus Phytoplasma</taxon>
        <taxon>16SrXII (Stolbur group)</taxon>
    </lineage>
</organism>
<proteinExistence type="predicted"/>
<dbReference type="Pfam" id="PF12113">
    <property type="entry name" value="SVM_signal"/>
    <property type="match status" value="1"/>
</dbReference>
<protein>
    <recommendedName>
        <fullName evidence="2">Sequence-variable mosaic (SVM) signal sequence domain-containing protein</fullName>
    </recommendedName>
</protein>
<sequence>MFKLKTNLLFFKIVLFIGLGFFLINSNNSVMAMTNNKGKKISINEPSDEEVNSFFKLLKSSKENIQKIKQKYPYLKNASSREIEEWVLYGVIKQQQNQPKHINKKQKTIDLNTIPEEKE</sequence>
<accession>A7TUI1</accession>
<reference evidence="3" key="1">
    <citation type="journal article" date="2007" name="DNA Cell Biol.">
        <title>Sequence-variable mosaics: composites of recurrent transposition characterizing the genomes of phylogenetically diverse phytoplasmas.</title>
        <authorList>
            <person name="Jomantiene R."/>
            <person name="Zhao Y."/>
            <person name="Davis R.E."/>
        </authorList>
    </citation>
    <scope>NUCLEOTIDE SEQUENCE</scope>
    <source>
        <strain evidence="3">STOL1</strain>
    </source>
</reference>
<dbReference type="InterPro" id="IPR021970">
    <property type="entry name" value="SVM_signal"/>
</dbReference>
<dbReference type="EMBL" id="EF191166">
    <property type="protein sequence ID" value="ABP37825.1"/>
    <property type="molecule type" value="Genomic_DNA"/>
</dbReference>
<evidence type="ECO:0000313" key="3">
    <source>
        <dbReference type="EMBL" id="ABP37825.1"/>
    </source>
</evidence>
<feature type="domain" description="Sequence-variable mosaic (SVM) signal sequence" evidence="2">
    <location>
        <begin position="1"/>
        <end position="33"/>
    </location>
</feature>
<dbReference type="AlphaFoldDB" id="A7TUI1"/>
<name>A7TUI1_9MOLU</name>
<evidence type="ECO:0000259" key="2">
    <source>
        <dbReference type="Pfam" id="PF12113"/>
    </source>
</evidence>
<evidence type="ECO:0000256" key="1">
    <source>
        <dbReference type="SAM" id="MobiDB-lite"/>
    </source>
</evidence>